<sequence length="79" mass="9503">MTKTDYEIHRHEFSIGDGYIGIVEWTENCEESTPRFFGTMYVTCEYAPGVVMYAELDEYFADRDDMLKYVEDFIRREYI</sequence>
<dbReference type="Proteomes" id="UP000019733">
    <property type="component" value="Segment"/>
</dbReference>
<dbReference type="OrthoDB" id="21555at10239"/>
<dbReference type="InterPro" id="IPR020087">
    <property type="entry name" value="DUF5487"/>
</dbReference>
<dbReference type="GeneID" id="19524847"/>
<dbReference type="RefSeq" id="YP_009037445.1">
    <property type="nucleotide sequence ID" value="NC_024124.2"/>
</dbReference>
<gene>
    <name evidence="1" type="ORF">JS09_0122</name>
</gene>
<accession>A0A060BNF5</accession>
<dbReference type="Pfam" id="PF17589">
    <property type="entry name" value="DUF5487"/>
    <property type="match status" value="1"/>
</dbReference>
<name>A0A060BNF5_9CAUD</name>
<evidence type="ECO:0000313" key="1">
    <source>
        <dbReference type="EMBL" id="AIA80089.1"/>
    </source>
</evidence>
<evidence type="ECO:0000313" key="2">
    <source>
        <dbReference type="Proteomes" id="UP000019733"/>
    </source>
</evidence>
<reference evidence="1" key="1">
    <citation type="submission" date="2015-07" db="EMBL/GenBank/DDBJ databases">
        <title>Isolation and characterization of a novel lytic T4-like coliphage vB_EcoM_JS09 infecting APEC.</title>
        <authorList>
            <person name="Zhou Y."/>
            <person name="Bao H.D."/>
            <person name="Zhang H."/>
            <person name="Wang R."/>
        </authorList>
    </citation>
    <scope>NUCLEOTIDE SEQUENCE</scope>
</reference>
<dbReference type="EMBL" id="KF582788">
    <property type="protein sequence ID" value="AIA80089.1"/>
    <property type="molecule type" value="Genomic_DNA"/>
</dbReference>
<dbReference type="KEGG" id="vg:19524847"/>
<keyword evidence="2" id="KW-1185">Reference proteome</keyword>
<organism evidence="1 2">
    <name type="scientific">Escherichia phage vB_EcoM_JS09</name>
    <dbReference type="NCBI Taxonomy" id="1430444"/>
    <lineage>
        <taxon>Viruses</taxon>
        <taxon>Duplodnaviria</taxon>
        <taxon>Heunggongvirae</taxon>
        <taxon>Uroviricota</taxon>
        <taxon>Caudoviricetes</taxon>
        <taxon>Pantevenvirales</taxon>
        <taxon>Straboviridae</taxon>
        <taxon>Tevenvirinae</taxon>
        <taxon>Mosigvirus</taxon>
        <taxon>Mosigvirus JS09</taxon>
    </lineage>
</organism>
<protein>
    <submittedName>
        <fullName evidence="1">Uncharacterized protein</fullName>
    </submittedName>
</protein>
<proteinExistence type="predicted"/>